<dbReference type="Proteomes" id="UP001642260">
    <property type="component" value="Unassembled WGS sequence"/>
</dbReference>
<evidence type="ECO:0000259" key="3">
    <source>
        <dbReference type="Pfam" id="PF16200"/>
    </source>
</evidence>
<feature type="region of interest" description="Disordered" evidence="2">
    <location>
        <begin position="154"/>
        <end position="173"/>
    </location>
</feature>
<dbReference type="EMBL" id="CAKOAT010012226">
    <property type="protein sequence ID" value="CAH8283721.1"/>
    <property type="molecule type" value="Genomic_DNA"/>
</dbReference>
<evidence type="ECO:0000313" key="5">
    <source>
        <dbReference type="Proteomes" id="UP001642260"/>
    </source>
</evidence>
<dbReference type="Pfam" id="PF16200">
    <property type="entry name" value="Band_7_C"/>
    <property type="match status" value="1"/>
</dbReference>
<comment type="caution">
    <text evidence="4">The sequence shown here is derived from an EMBL/GenBank/DDBJ whole genome shotgun (WGS) entry which is preliminary data.</text>
</comment>
<accession>A0ABC8IWI2</accession>
<proteinExistence type="inferred from homology"/>
<dbReference type="AlphaFoldDB" id="A0ABC8IWI2"/>
<dbReference type="InterPro" id="IPR032435">
    <property type="entry name" value="STML2-like_C"/>
</dbReference>
<evidence type="ECO:0000313" key="4">
    <source>
        <dbReference type="EMBL" id="CAH8283721.1"/>
    </source>
</evidence>
<keyword evidence="5" id="KW-1185">Reference proteome</keyword>
<protein>
    <recommendedName>
        <fullName evidence="3">STML2-like C-terminal extension domain-containing protein</fullName>
    </recommendedName>
</protein>
<sequence length="173" mass="19302">MEHILSRQKQLLFCSSHDNGDVLRTDESLRSELEKLQLAIEYVSHSWTKLERFVGITLLCLDEKAHIKIADGKKSSVVLVSEAAKMDQMNRAQGEAETILARAQATARGLAIAIIIQPFSNIAKEGVTMLLPSTTSNPVCMISQDLTVYKSLVNQDPKRDDQETSAMEGDWER</sequence>
<evidence type="ECO:0000256" key="1">
    <source>
        <dbReference type="ARBA" id="ARBA00008164"/>
    </source>
</evidence>
<organism evidence="4 5">
    <name type="scientific">Eruca vesicaria subsp. sativa</name>
    <name type="common">Garden rocket</name>
    <name type="synonym">Eruca sativa</name>
    <dbReference type="NCBI Taxonomy" id="29727"/>
    <lineage>
        <taxon>Eukaryota</taxon>
        <taxon>Viridiplantae</taxon>
        <taxon>Streptophyta</taxon>
        <taxon>Embryophyta</taxon>
        <taxon>Tracheophyta</taxon>
        <taxon>Spermatophyta</taxon>
        <taxon>Magnoliopsida</taxon>
        <taxon>eudicotyledons</taxon>
        <taxon>Gunneridae</taxon>
        <taxon>Pentapetalae</taxon>
        <taxon>rosids</taxon>
        <taxon>malvids</taxon>
        <taxon>Brassicales</taxon>
        <taxon>Brassicaceae</taxon>
        <taxon>Brassiceae</taxon>
        <taxon>Eruca</taxon>
    </lineage>
</organism>
<evidence type="ECO:0000256" key="2">
    <source>
        <dbReference type="SAM" id="MobiDB-lite"/>
    </source>
</evidence>
<gene>
    <name evidence="4" type="ORF">ERUC_LOCUS681</name>
</gene>
<name>A0ABC8IWI2_ERUVS</name>
<comment type="similarity">
    <text evidence="1">Belongs to the band 7/mec-2 family.</text>
</comment>
<feature type="domain" description="STML2-like C-terminal extension" evidence="3">
    <location>
        <begin position="116"/>
        <end position="152"/>
    </location>
</feature>
<reference evidence="4 5" key="1">
    <citation type="submission" date="2022-03" db="EMBL/GenBank/DDBJ databases">
        <authorList>
            <person name="Macdonald S."/>
            <person name="Ahmed S."/>
            <person name="Newling K."/>
        </authorList>
    </citation>
    <scope>NUCLEOTIDE SEQUENCE [LARGE SCALE GENOMIC DNA]</scope>
</reference>